<dbReference type="Proteomes" id="UP000290608">
    <property type="component" value="Unassembled WGS sequence"/>
</dbReference>
<proteinExistence type="predicted"/>
<dbReference type="EMBL" id="QOVL01000002">
    <property type="protein sequence ID" value="RXG32614.1"/>
    <property type="molecule type" value="Genomic_DNA"/>
</dbReference>
<evidence type="ECO:0000313" key="2">
    <source>
        <dbReference type="Proteomes" id="UP000290608"/>
    </source>
</evidence>
<gene>
    <name evidence="1" type="ORF">DSL99_390</name>
</gene>
<dbReference type="AlphaFoldDB" id="A0A4Q0PQ48"/>
<comment type="caution">
    <text evidence="1">The sequence shown here is derived from an EMBL/GenBank/DDBJ whole genome shotgun (WGS) entry which is preliminary data.</text>
</comment>
<name>A0A4Q0PQ48_9FLAO</name>
<organism evidence="1 2">
    <name type="scientific">Leeuwenhoekiella marinoflava</name>
    <dbReference type="NCBI Taxonomy" id="988"/>
    <lineage>
        <taxon>Bacteria</taxon>
        <taxon>Pseudomonadati</taxon>
        <taxon>Bacteroidota</taxon>
        <taxon>Flavobacteriia</taxon>
        <taxon>Flavobacteriales</taxon>
        <taxon>Flavobacteriaceae</taxon>
        <taxon>Leeuwenhoekiella</taxon>
    </lineage>
</organism>
<dbReference type="RefSeq" id="WP_073096423.1">
    <property type="nucleotide sequence ID" value="NZ_JBALUR010000010.1"/>
</dbReference>
<evidence type="ECO:0000313" key="1">
    <source>
        <dbReference type="EMBL" id="RXG32614.1"/>
    </source>
</evidence>
<accession>A0A4Q0PQ48</accession>
<protein>
    <submittedName>
        <fullName evidence="1">Uncharacterized protein</fullName>
    </submittedName>
</protein>
<dbReference type="STRING" id="1122159.SAMN02745246_00449"/>
<reference evidence="1 2" key="1">
    <citation type="submission" date="2018-07" db="EMBL/GenBank/DDBJ databases">
        <title>Leeuwenhoekiella genomics.</title>
        <authorList>
            <person name="Tahon G."/>
            <person name="Willems A."/>
        </authorList>
    </citation>
    <scope>NUCLEOTIDE SEQUENCE [LARGE SCALE GENOMIC DNA]</scope>
    <source>
        <strain evidence="1 2">LMG 1345</strain>
    </source>
</reference>
<sequence>MKAVIYSIFMFLFLLLGAGQTSYGFATDSISLPQDSSRHIAVFERANDKAVAVEQLTLAEPAVSVDAQQQQNQTDRFRNFSGSGLLNYTFASPIDTSYLEQSALITASCTSLVLIFPFHLFP</sequence>